<dbReference type="EMBL" id="VFPP01000001">
    <property type="protein sequence ID" value="TQM78184.1"/>
    <property type="molecule type" value="Genomic_DNA"/>
</dbReference>
<sequence>MDDEDRHDPESARPGTARDRELGREVRLLRSATGRRAVAVAESLGRSAGWLAKLEVGRRSADARDVGALVGQLGADAATRDRIQRIVNEPRTGSFLRPNDPAADSLTALAVHEDLAVAISTYEPLIIPSLLQTEDYARAISGDEQVARIRRERQERLLHHPRGPVVHFFVHEAAVHQMVGDPRVMTEQLLTLTMWHTDNVRVRLVPMRTNGGTLVRHGSTLITLREPEPPVVVQETDTVTVFQDDPQAVAVHERKFRDLAARALDVNNSARVFARWADTYDR</sequence>
<feature type="region of interest" description="Disordered" evidence="1">
    <location>
        <begin position="1"/>
        <end position="22"/>
    </location>
</feature>
<evidence type="ECO:0000313" key="4">
    <source>
        <dbReference type="Proteomes" id="UP000316628"/>
    </source>
</evidence>
<gene>
    <name evidence="3" type="ORF">FHX81_0440</name>
</gene>
<evidence type="ECO:0000313" key="3">
    <source>
        <dbReference type="EMBL" id="TQM78184.1"/>
    </source>
</evidence>
<reference evidence="3 4" key="1">
    <citation type="submission" date="2019-06" db="EMBL/GenBank/DDBJ databases">
        <title>Sequencing the genomes of 1000 actinobacteria strains.</title>
        <authorList>
            <person name="Klenk H.-P."/>
        </authorList>
    </citation>
    <scope>NUCLEOTIDE SEQUENCE [LARGE SCALE GENOMIC DNA]</scope>
    <source>
        <strain evidence="3 4">DSM 45456</strain>
    </source>
</reference>
<dbReference type="AlphaFoldDB" id="A0A543J5R5"/>
<feature type="domain" description="DUF5753" evidence="2">
    <location>
        <begin position="107"/>
        <end position="273"/>
    </location>
</feature>
<comment type="caution">
    <text evidence="3">The sequence shown here is derived from an EMBL/GenBank/DDBJ whole genome shotgun (WGS) entry which is preliminary data.</text>
</comment>
<proteinExistence type="predicted"/>
<dbReference type="Proteomes" id="UP000316628">
    <property type="component" value="Unassembled WGS sequence"/>
</dbReference>
<evidence type="ECO:0000256" key="1">
    <source>
        <dbReference type="SAM" id="MobiDB-lite"/>
    </source>
</evidence>
<protein>
    <submittedName>
        <fullName evidence="3">Helix-turn-helix protein</fullName>
    </submittedName>
</protein>
<dbReference type="InterPro" id="IPR043917">
    <property type="entry name" value="DUF5753"/>
</dbReference>
<dbReference type="Pfam" id="PF13560">
    <property type="entry name" value="HTH_31"/>
    <property type="match status" value="1"/>
</dbReference>
<evidence type="ECO:0000259" key="2">
    <source>
        <dbReference type="Pfam" id="PF19054"/>
    </source>
</evidence>
<name>A0A543J5R5_9PSEU</name>
<accession>A0A543J5R5</accession>
<dbReference type="InterPro" id="IPR010982">
    <property type="entry name" value="Lambda_DNA-bd_dom_sf"/>
</dbReference>
<dbReference type="GO" id="GO:0003677">
    <property type="term" value="F:DNA binding"/>
    <property type="evidence" value="ECO:0007669"/>
    <property type="project" value="InterPro"/>
</dbReference>
<dbReference type="Pfam" id="PF19054">
    <property type="entry name" value="DUF5753"/>
    <property type="match status" value="1"/>
</dbReference>
<dbReference type="RefSeq" id="WP_141974961.1">
    <property type="nucleotide sequence ID" value="NZ_VFPP01000001.1"/>
</dbReference>
<keyword evidence="4" id="KW-1185">Reference proteome</keyword>
<dbReference type="SUPFAM" id="SSF47413">
    <property type="entry name" value="lambda repressor-like DNA-binding domains"/>
    <property type="match status" value="1"/>
</dbReference>
<dbReference type="OrthoDB" id="3672921at2"/>
<organism evidence="3 4">
    <name type="scientific">Saccharothrix saharensis</name>
    <dbReference type="NCBI Taxonomy" id="571190"/>
    <lineage>
        <taxon>Bacteria</taxon>
        <taxon>Bacillati</taxon>
        <taxon>Actinomycetota</taxon>
        <taxon>Actinomycetes</taxon>
        <taxon>Pseudonocardiales</taxon>
        <taxon>Pseudonocardiaceae</taxon>
        <taxon>Saccharothrix</taxon>
    </lineage>
</organism>